<proteinExistence type="predicted"/>
<protein>
    <submittedName>
        <fullName evidence="1">Uncharacterized protein</fullName>
    </submittedName>
</protein>
<gene>
    <name evidence="1" type="ORF">AABB31_10580</name>
</gene>
<keyword evidence="2" id="KW-1185">Reference proteome</keyword>
<evidence type="ECO:0000313" key="2">
    <source>
        <dbReference type="Proteomes" id="UP001470809"/>
    </source>
</evidence>
<dbReference type="AlphaFoldDB" id="A0AAN0MM75"/>
<dbReference type="Proteomes" id="UP001470809">
    <property type="component" value="Chromosome"/>
</dbReference>
<accession>A0AAN0MM75</accession>
<reference evidence="1 2" key="2">
    <citation type="submission" date="2024-08" db="EMBL/GenBank/DDBJ databases">
        <title>Phylogenomic analyses of a clade within the roseobacter group suggest taxonomic reassignments of species of the genera Aestuariivita, Citreicella, Loktanella, Nautella, Pelagibaca, Ruegeria, Thalassobius, Thiobacimonas and Tropicibacter, and the proposal o.</title>
        <authorList>
            <person name="Jeon C.O."/>
        </authorList>
    </citation>
    <scope>NUCLEOTIDE SEQUENCE [LARGE SCALE GENOMIC DNA]</scope>
    <source>
        <strain evidence="1 2">SS1-5</strain>
    </source>
</reference>
<dbReference type="KEGG" id="yrh:AABB31_10580"/>
<evidence type="ECO:0000313" key="1">
    <source>
        <dbReference type="EMBL" id="WZU69243.1"/>
    </source>
</evidence>
<reference evidence="2" key="1">
    <citation type="submission" date="2024-04" db="EMBL/GenBank/DDBJ databases">
        <title>Phylogenomic analyses of a clade within the roseobacter group suggest taxonomic reassignments of species of the genera Aestuariivita, Citreicella, Loktanella, Nautella, Pelagibaca, Ruegeria, Thalassobius, Thiobacimonas and Tropicibacter, and the proposal o.</title>
        <authorList>
            <person name="Jeon C.O."/>
        </authorList>
    </citation>
    <scope>NUCLEOTIDE SEQUENCE [LARGE SCALE GENOMIC DNA]</scope>
    <source>
        <strain evidence="2">SS1-5</strain>
    </source>
</reference>
<organism evidence="1 2">
    <name type="scientific">Yoonia rhodophyticola</name>
    <dbReference type="NCBI Taxonomy" id="3137370"/>
    <lineage>
        <taxon>Bacteria</taxon>
        <taxon>Pseudomonadati</taxon>
        <taxon>Pseudomonadota</taxon>
        <taxon>Alphaproteobacteria</taxon>
        <taxon>Rhodobacterales</taxon>
        <taxon>Paracoccaceae</taxon>
        <taxon>Yoonia</taxon>
    </lineage>
</organism>
<sequence>MKDRWQQSLEAAVAAYDTPSVWKRGTQRQALIARRKLEKAAKVAQRSIPQQRHA</sequence>
<dbReference type="EMBL" id="CP151767">
    <property type="protein sequence ID" value="WZU69243.1"/>
    <property type="molecule type" value="Genomic_DNA"/>
</dbReference>
<dbReference type="RefSeq" id="WP_342078534.1">
    <property type="nucleotide sequence ID" value="NZ_CP151767.2"/>
</dbReference>
<name>A0AAN0MM75_9RHOB</name>